<protein>
    <submittedName>
        <fullName evidence="4">Chromodomain protein putative</fullName>
    </submittedName>
</protein>
<accession>F0WXL6</accession>
<organism evidence="4">
    <name type="scientific">Albugo laibachii Nc14</name>
    <dbReference type="NCBI Taxonomy" id="890382"/>
    <lineage>
        <taxon>Eukaryota</taxon>
        <taxon>Sar</taxon>
        <taxon>Stramenopiles</taxon>
        <taxon>Oomycota</taxon>
        <taxon>Peronosporomycetes</taxon>
        <taxon>Albuginales</taxon>
        <taxon>Albuginaceae</taxon>
        <taxon>Albugo</taxon>
    </lineage>
</organism>
<dbReference type="SUPFAM" id="SSF54160">
    <property type="entry name" value="Chromo domain-like"/>
    <property type="match status" value="1"/>
</dbReference>
<dbReference type="Gene3D" id="2.40.50.40">
    <property type="match status" value="1"/>
</dbReference>
<dbReference type="PROSITE" id="PS00598">
    <property type="entry name" value="CHROMO_1"/>
    <property type="match status" value="1"/>
</dbReference>
<dbReference type="InterPro" id="IPR023780">
    <property type="entry name" value="Chromo_domain"/>
</dbReference>
<proteinExistence type="predicted"/>
<name>F0WXL6_9STRA</name>
<dbReference type="EMBL" id="FR824403">
    <property type="protein sequence ID" value="CCA26210.1"/>
    <property type="molecule type" value="Genomic_DNA"/>
</dbReference>
<dbReference type="Pfam" id="PF00385">
    <property type="entry name" value="Chromo"/>
    <property type="match status" value="1"/>
</dbReference>
<dbReference type="HOGENOM" id="CLU_078661_2_2_1"/>
<dbReference type="InterPro" id="IPR016197">
    <property type="entry name" value="Chromo-like_dom_sf"/>
</dbReference>
<reference evidence="4" key="1">
    <citation type="journal article" date="2011" name="PLoS Biol.">
        <title>Gene gain and loss during evolution of obligate parasitism in the white rust pathogen of Arabidopsis thaliana.</title>
        <authorList>
            <person name="Kemen E."/>
            <person name="Gardiner A."/>
            <person name="Schultz-Larsen T."/>
            <person name="Kemen A.C."/>
            <person name="Balmuth A.L."/>
            <person name="Robert-Seilaniantz A."/>
            <person name="Bailey K."/>
            <person name="Holub E."/>
            <person name="Studholme D.J."/>
            <person name="Maclean D."/>
            <person name="Jones J.D."/>
        </authorList>
    </citation>
    <scope>NUCLEOTIDE SEQUENCE</scope>
</reference>
<comment type="subcellular location">
    <subcellularLocation>
        <location evidence="1">Nucleus</location>
    </subcellularLocation>
</comment>
<evidence type="ECO:0000313" key="4">
    <source>
        <dbReference type="EMBL" id="CCA26210.1"/>
    </source>
</evidence>
<dbReference type="GO" id="GO:0005634">
    <property type="term" value="C:nucleus"/>
    <property type="evidence" value="ECO:0007669"/>
    <property type="project" value="UniProtKB-SubCell"/>
</dbReference>
<sequence length="125" mass="15002">MLPKNKLQVNWIGPFQVIACYEYSYRIRHLLTGEGREAHHSRLHFYRDAKLMVTKTFKQHVANQDMLLLIEQIQNHRWNEKGKHWELLVKWQGLEDMESSWEPLKNMARDVPTMAVWCLQLVKMA</sequence>
<dbReference type="AlphaFoldDB" id="F0WXL6"/>
<dbReference type="InterPro" id="IPR000953">
    <property type="entry name" value="Chromo/chromo_shadow_dom"/>
</dbReference>
<evidence type="ECO:0000259" key="3">
    <source>
        <dbReference type="PROSITE" id="PS50013"/>
    </source>
</evidence>
<evidence type="ECO:0000256" key="2">
    <source>
        <dbReference type="ARBA" id="ARBA00023242"/>
    </source>
</evidence>
<dbReference type="PROSITE" id="PS50013">
    <property type="entry name" value="CHROMO_2"/>
    <property type="match status" value="1"/>
</dbReference>
<evidence type="ECO:0000256" key="1">
    <source>
        <dbReference type="ARBA" id="ARBA00004123"/>
    </source>
</evidence>
<keyword evidence="2" id="KW-0539">Nucleus</keyword>
<feature type="domain" description="Chromo" evidence="3">
    <location>
        <begin position="68"/>
        <end position="125"/>
    </location>
</feature>
<dbReference type="InterPro" id="IPR023779">
    <property type="entry name" value="Chromodomain_CS"/>
</dbReference>
<reference evidence="4" key="2">
    <citation type="submission" date="2011-02" db="EMBL/GenBank/DDBJ databases">
        <authorList>
            <person name="MacLean D."/>
        </authorList>
    </citation>
    <scope>NUCLEOTIDE SEQUENCE</scope>
</reference>
<gene>
    <name evidence="4" type="primary">AlNc14C358G10967</name>
    <name evidence="4" type="ORF">ALNC14_123540</name>
</gene>